<evidence type="ECO:0000256" key="4">
    <source>
        <dbReference type="ARBA" id="ARBA00023065"/>
    </source>
</evidence>
<organism evidence="8 9">
    <name type="scientific">Kocuria varians</name>
    <name type="common">Micrococcus varians</name>
    <dbReference type="NCBI Taxonomy" id="1272"/>
    <lineage>
        <taxon>Bacteria</taxon>
        <taxon>Bacillati</taxon>
        <taxon>Actinomycetota</taxon>
        <taxon>Actinomycetes</taxon>
        <taxon>Micrococcales</taxon>
        <taxon>Micrococcaceae</taxon>
        <taxon>Kocuria</taxon>
    </lineage>
</organism>
<accession>A0A7D7L0I3</accession>
<proteinExistence type="inferred from homology"/>
<evidence type="ECO:0000313" key="8">
    <source>
        <dbReference type="EMBL" id="QMS57453.1"/>
    </source>
</evidence>
<evidence type="ECO:0000256" key="5">
    <source>
        <dbReference type="ARBA" id="ARBA00023136"/>
    </source>
</evidence>
<dbReference type="PANTHER" id="PTHR11910">
    <property type="entry name" value="ATP SYNTHASE DELTA CHAIN"/>
    <property type="match status" value="1"/>
</dbReference>
<keyword evidence="9" id="KW-1185">Reference proteome</keyword>
<dbReference type="Pfam" id="PF00213">
    <property type="entry name" value="OSCP"/>
    <property type="match status" value="1"/>
</dbReference>
<keyword evidence="7" id="KW-1003">Cell membrane</keyword>
<comment type="function">
    <text evidence="7">This protein is part of the stalk that links CF(0) to CF(1). It either transmits conformational changes from CF(0) to CF(1) or is implicated in proton conduction.</text>
</comment>
<dbReference type="PRINTS" id="PR00125">
    <property type="entry name" value="ATPASEDELTA"/>
</dbReference>
<dbReference type="GO" id="GO:0005886">
    <property type="term" value="C:plasma membrane"/>
    <property type="evidence" value="ECO:0007669"/>
    <property type="project" value="UniProtKB-SubCell"/>
</dbReference>
<comment type="subcellular location">
    <subcellularLocation>
        <location evidence="7">Cell membrane</location>
        <topology evidence="7">Peripheral membrane protein</topology>
    </subcellularLocation>
    <subcellularLocation>
        <location evidence="1">Membrane</location>
    </subcellularLocation>
</comment>
<evidence type="ECO:0000256" key="1">
    <source>
        <dbReference type="ARBA" id="ARBA00004370"/>
    </source>
</evidence>
<evidence type="ECO:0000256" key="6">
    <source>
        <dbReference type="ARBA" id="ARBA00023310"/>
    </source>
</evidence>
<dbReference type="KEGG" id="kvr:CIB50_0002196"/>
<dbReference type="InterPro" id="IPR000711">
    <property type="entry name" value="ATPase_OSCP/dsu"/>
</dbReference>
<dbReference type="GO" id="GO:0046933">
    <property type="term" value="F:proton-transporting ATP synthase activity, rotational mechanism"/>
    <property type="evidence" value="ECO:0007669"/>
    <property type="project" value="UniProtKB-UniRule"/>
</dbReference>
<dbReference type="NCBIfam" id="NF009967">
    <property type="entry name" value="PRK13430.1"/>
    <property type="match status" value="1"/>
</dbReference>
<dbReference type="AlphaFoldDB" id="A0A7D7L0I3"/>
<comment type="similarity">
    <text evidence="7">Belongs to the ATPase delta chain family.</text>
</comment>
<reference evidence="8" key="2">
    <citation type="submission" date="2020-07" db="EMBL/GenBank/DDBJ databases">
        <title>Genome of starter culture bacteria Kocuria salsicia reveals its technological properties and safety for usage in meat industry.</title>
        <authorList>
            <person name="Michael M."/>
            <person name="Konstantin K."/>
            <person name="Evgenii K."/>
            <person name="Galina S."/>
            <person name="Oksana K."/>
            <person name="Andrei L."/>
        </authorList>
    </citation>
    <scope>NUCLEOTIDE SEQUENCE [LARGE SCALE GENOMIC DNA]</scope>
    <source>
        <strain evidence="8">80</strain>
    </source>
</reference>
<evidence type="ECO:0000256" key="7">
    <source>
        <dbReference type="HAMAP-Rule" id="MF_01416"/>
    </source>
</evidence>
<keyword evidence="2 7" id="KW-0813">Transport</keyword>
<keyword evidence="4 7" id="KW-0406">Ion transport</keyword>
<keyword evidence="6 7" id="KW-0066">ATP synthesis</keyword>
<name>A0A7D7L0I3_KOCVA</name>
<reference evidence="8" key="1">
    <citation type="submission" date="2017-08" db="EMBL/GenBank/DDBJ databases">
        <authorList>
            <person name="Minaev M."/>
            <person name="Kurbakov K.A."/>
            <person name="Solodovnikova G.I."/>
            <person name="Kuznetsova O.A."/>
            <person name="Lisitsyn A.B."/>
        </authorList>
    </citation>
    <scope>NUCLEOTIDE SEQUENCE</scope>
    <source>
        <strain evidence="8">80</strain>
    </source>
</reference>
<dbReference type="EMBL" id="CP059343">
    <property type="protein sequence ID" value="QMS57453.1"/>
    <property type="molecule type" value="Genomic_DNA"/>
</dbReference>
<keyword evidence="3 7" id="KW-0375">Hydrogen ion transport</keyword>
<dbReference type="GO" id="GO:0045259">
    <property type="term" value="C:proton-transporting ATP synthase complex"/>
    <property type="evidence" value="ECO:0007669"/>
    <property type="project" value="UniProtKB-KW"/>
</dbReference>
<comment type="function">
    <text evidence="7">F(1)F(0) ATP synthase produces ATP from ADP in the presence of a proton or sodium gradient. F-type ATPases consist of two structural domains, F(1) containing the extramembraneous catalytic core and F(0) containing the membrane proton channel, linked together by a central stalk and a peripheral stalk. During catalysis, ATP synthesis in the catalytic domain of F(1) is coupled via a rotary mechanism of the central stalk subunits to proton translocation.</text>
</comment>
<keyword evidence="5 7" id="KW-0472">Membrane</keyword>
<dbReference type="HAMAP" id="MF_01416">
    <property type="entry name" value="ATP_synth_delta_bact"/>
    <property type="match status" value="1"/>
</dbReference>
<evidence type="ECO:0000256" key="3">
    <source>
        <dbReference type="ARBA" id="ARBA00022781"/>
    </source>
</evidence>
<dbReference type="Proteomes" id="UP000216825">
    <property type="component" value="Chromosome"/>
</dbReference>
<protein>
    <recommendedName>
        <fullName evidence="7">ATP synthase subunit delta</fullName>
    </recommendedName>
    <alternativeName>
        <fullName evidence="7">ATP synthase F(1) sector subunit delta</fullName>
    </alternativeName>
    <alternativeName>
        <fullName evidence="7">F-type ATPase subunit delta</fullName>
        <shortName evidence="7">F-ATPase subunit delta</shortName>
    </alternativeName>
</protein>
<sequence length="270" mass="29547">MAEASNEPYRTLTVNVDRWAGAASTGITKQLFEILDIVDANGPLRRALTDPSRSADDRARLVHTLFDGRANDVAVDIVAELASQRSATERQLGDGIERTAVQLAAAAAENRGGVDALEALVDELIGFKSMLERSAELQRAFSDSRASAEAKVTLARRLMAPGSEEAALLVERAVSEPRGSLPGRLLEHFAQWVADRQHRWIARVQTARPLREDQLAKLRDALNRLYGRDLKLTTETSPSLVGGLRVQVGEEIIDGSVTHRLDQLQQRIAA</sequence>
<evidence type="ECO:0000256" key="2">
    <source>
        <dbReference type="ARBA" id="ARBA00022448"/>
    </source>
</evidence>
<evidence type="ECO:0000313" key="9">
    <source>
        <dbReference type="Proteomes" id="UP000216825"/>
    </source>
</evidence>
<keyword evidence="7" id="KW-0139">CF(1)</keyword>
<gene>
    <name evidence="7 8" type="primary">atpH</name>
    <name evidence="8" type="ORF">CIB50_0002196</name>
</gene>
<dbReference type="RefSeq" id="WP_094394241.1">
    <property type="nucleotide sequence ID" value="NZ_CP059343.1"/>
</dbReference>